<dbReference type="SUPFAM" id="SSF57756">
    <property type="entry name" value="Retrovirus zinc finger-like domains"/>
    <property type="match status" value="1"/>
</dbReference>
<feature type="domain" description="CCHC-type" evidence="2">
    <location>
        <begin position="41"/>
        <end position="54"/>
    </location>
</feature>
<gene>
    <name evidence="3" type="ORF">PanWU01x14_205270</name>
</gene>
<organism evidence="3 4">
    <name type="scientific">Parasponia andersonii</name>
    <name type="common">Sponia andersonii</name>
    <dbReference type="NCBI Taxonomy" id="3476"/>
    <lineage>
        <taxon>Eukaryota</taxon>
        <taxon>Viridiplantae</taxon>
        <taxon>Streptophyta</taxon>
        <taxon>Embryophyta</taxon>
        <taxon>Tracheophyta</taxon>
        <taxon>Spermatophyta</taxon>
        <taxon>Magnoliopsida</taxon>
        <taxon>eudicotyledons</taxon>
        <taxon>Gunneridae</taxon>
        <taxon>Pentapetalae</taxon>
        <taxon>rosids</taxon>
        <taxon>fabids</taxon>
        <taxon>Rosales</taxon>
        <taxon>Cannabaceae</taxon>
        <taxon>Parasponia</taxon>
    </lineage>
</organism>
<feature type="region of interest" description="Disordered" evidence="1">
    <location>
        <begin position="1"/>
        <end position="34"/>
    </location>
</feature>
<dbReference type="GO" id="GO:0008270">
    <property type="term" value="F:zinc ion binding"/>
    <property type="evidence" value="ECO:0007669"/>
    <property type="project" value="InterPro"/>
</dbReference>
<feature type="non-terminal residue" evidence="3">
    <location>
        <position position="103"/>
    </location>
</feature>
<comment type="caution">
    <text evidence="3">The sequence shown here is derived from an EMBL/GenBank/DDBJ whole genome shotgun (WGS) entry which is preliminary data.</text>
</comment>
<dbReference type="InterPro" id="IPR036875">
    <property type="entry name" value="Znf_CCHC_sf"/>
</dbReference>
<proteinExistence type="predicted"/>
<dbReference type="OrthoDB" id="1712633at2759"/>
<dbReference type="Proteomes" id="UP000237105">
    <property type="component" value="Unassembled WGS sequence"/>
</dbReference>
<dbReference type="EMBL" id="JXTB01000212">
    <property type="protein sequence ID" value="PON52991.1"/>
    <property type="molecule type" value="Genomic_DNA"/>
</dbReference>
<protein>
    <submittedName>
        <fullName evidence="3">Zinc finger, CCHC-type</fullName>
    </submittedName>
</protein>
<keyword evidence="4" id="KW-1185">Reference proteome</keyword>
<sequence length="103" mass="12147">MARSHNEAVRPNPYHNQLTTRLQREVANNDTNNPYAVPRGNKCYHCGQTGHYSNQYHHNRLVNLTTHDDDVEKDETYFENEEYIDEIEPEEVIYRDEGISLVI</sequence>
<dbReference type="GO" id="GO:0003676">
    <property type="term" value="F:nucleic acid binding"/>
    <property type="evidence" value="ECO:0007669"/>
    <property type="project" value="InterPro"/>
</dbReference>
<evidence type="ECO:0000256" key="1">
    <source>
        <dbReference type="SAM" id="MobiDB-lite"/>
    </source>
</evidence>
<dbReference type="InterPro" id="IPR001878">
    <property type="entry name" value="Znf_CCHC"/>
</dbReference>
<accession>A0A2P5BW47</accession>
<dbReference type="Pfam" id="PF00098">
    <property type="entry name" value="zf-CCHC"/>
    <property type="match status" value="1"/>
</dbReference>
<evidence type="ECO:0000313" key="4">
    <source>
        <dbReference type="Proteomes" id="UP000237105"/>
    </source>
</evidence>
<evidence type="ECO:0000259" key="2">
    <source>
        <dbReference type="Pfam" id="PF00098"/>
    </source>
</evidence>
<reference evidence="4" key="1">
    <citation type="submission" date="2016-06" db="EMBL/GenBank/DDBJ databases">
        <title>Parallel loss of symbiosis genes in relatives of nitrogen-fixing non-legume Parasponia.</title>
        <authorList>
            <person name="Van Velzen R."/>
            <person name="Holmer R."/>
            <person name="Bu F."/>
            <person name="Rutten L."/>
            <person name="Van Zeijl A."/>
            <person name="Liu W."/>
            <person name="Santuari L."/>
            <person name="Cao Q."/>
            <person name="Sharma T."/>
            <person name="Shen D."/>
            <person name="Roswanjaya Y."/>
            <person name="Wardhani T."/>
            <person name="Kalhor M.S."/>
            <person name="Jansen J."/>
            <person name="Van den Hoogen J."/>
            <person name="Gungor B."/>
            <person name="Hartog M."/>
            <person name="Hontelez J."/>
            <person name="Verver J."/>
            <person name="Yang W.-C."/>
            <person name="Schijlen E."/>
            <person name="Repin R."/>
            <person name="Schilthuizen M."/>
            <person name="Schranz E."/>
            <person name="Heidstra R."/>
            <person name="Miyata K."/>
            <person name="Fedorova E."/>
            <person name="Kohlen W."/>
            <person name="Bisseling T."/>
            <person name="Smit S."/>
            <person name="Geurts R."/>
        </authorList>
    </citation>
    <scope>NUCLEOTIDE SEQUENCE [LARGE SCALE GENOMIC DNA]</scope>
    <source>
        <strain evidence="4">cv. WU1-14</strain>
    </source>
</reference>
<name>A0A2P5BW47_PARAD</name>
<feature type="compositionally biased region" description="Polar residues" evidence="1">
    <location>
        <begin position="14"/>
        <end position="34"/>
    </location>
</feature>
<evidence type="ECO:0000313" key="3">
    <source>
        <dbReference type="EMBL" id="PON52991.1"/>
    </source>
</evidence>
<dbReference type="AlphaFoldDB" id="A0A2P5BW47"/>